<keyword evidence="2" id="KW-1185">Reference proteome</keyword>
<reference evidence="1" key="1">
    <citation type="submission" date="2020-09" db="EMBL/GenBank/DDBJ databases">
        <title>A novel bacterium of genus Neiella, isolated from South China Sea.</title>
        <authorList>
            <person name="Huang H."/>
            <person name="Mo K."/>
            <person name="Hu Y."/>
        </authorList>
    </citation>
    <scope>NUCLEOTIDE SEQUENCE</scope>
    <source>
        <strain evidence="1">HB171785</strain>
    </source>
</reference>
<dbReference type="RefSeq" id="WP_191143206.1">
    <property type="nucleotide sequence ID" value="NZ_JACXAF010000001.1"/>
</dbReference>
<accession>A0A8J6QHX5</accession>
<protein>
    <submittedName>
        <fullName evidence="1">Diguanylate cyclase</fullName>
    </submittedName>
</protein>
<gene>
    <name evidence="1" type="ORF">IC617_01490</name>
</gene>
<proteinExistence type="predicted"/>
<comment type="caution">
    <text evidence="1">The sequence shown here is derived from an EMBL/GenBank/DDBJ whole genome shotgun (WGS) entry which is preliminary data.</text>
</comment>
<dbReference type="AlphaFoldDB" id="A0A8J6QHX5"/>
<name>A0A8J6QHX5_9GAMM</name>
<dbReference type="Proteomes" id="UP000638014">
    <property type="component" value="Unassembled WGS sequence"/>
</dbReference>
<dbReference type="SUPFAM" id="SSF53850">
    <property type="entry name" value="Periplasmic binding protein-like II"/>
    <property type="match status" value="1"/>
</dbReference>
<dbReference type="EMBL" id="JACXAF010000001">
    <property type="protein sequence ID" value="MBD1388091.1"/>
    <property type="molecule type" value="Genomic_DNA"/>
</dbReference>
<sequence length="290" mass="33082">MKNIITTLIILSTVLLWPMLAHAELTVRYYEPRNKKDKYPIDLVEFLLTKAGTRYTLDPVSASDSTEMRQIADLNAGYISISTLAANDNLNQELHAIQYPIFRGLLGHRVFIIRKGDQNRFNHIENIQQLSKLIGGQGRFWADTAVLKSAGLQLETPVKYDSLFYMLDGNRFDYFPRAIHEPLTEIAARPHLNLAIEDNILLVYPQPMLFYTAKSNTELSNALEQGFELAVQDGSFANWFVSHPMIQEVMSKIDLNNRTVIRIANPHLPAETPVDRQELWLDVTQLKQAS</sequence>
<evidence type="ECO:0000313" key="2">
    <source>
        <dbReference type="Proteomes" id="UP000638014"/>
    </source>
</evidence>
<evidence type="ECO:0000313" key="1">
    <source>
        <dbReference type="EMBL" id="MBD1388091.1"/>
    </source>
</evidence>
<organism evidence="1 2">
    <name type="scientific">Neiella litorisoli</name>
    <dbReference type="NCBI Taxonomy" id="2771431"/>
    <lineage>
        <taxon>Bacteria</taxon>
        <taxon>Pseudomonadati</taxon>
        <taxon>Pseudomonadota</taxon>
        <taxon>Gammaproteobacteria</taxon>
        <taxon>Alteromonadales</taxon>
        <taxon>Echinimonadaceae</taxon>
        <taxon>Neiella</taxon>
    </lineage>
</organism>